<keyword evidence="1" id="KW-0547">Nucleotide-binding</keyword>
<feature type="coiled-coil region" evidence="3">
    <location>
        <begin position="181"/>
        <end position="236"/>
    </location>
</feature>
<keyword evidence="7" id="KW-1185">Reference proteome</keyword>
<dbReference type="Pfam" id="PF01656">
    <property type="entry name" value="CbiA"/>
    <property type="match status" value="1"/>
</dbReference>
<feature type="domain" description="CobQ/CobB/MinD/ParA nucleotide binding" evidence="5">
    <location>
        <begin position="524"/>
        <end position="688"/>
    </location>
</feature>
<dbReference type="Proteomes" id="UP000574332">
    <property type="component" value="Unassembled WGS sequence"/>
</dbReference>
<dbReference type="AlphaFoldDB" id="A0A8E2D8X9"/>
<feature type="transmembrane region" description="Helical" evidence="4">
    <location>
        <begin position="422"/>
        <end position="444"/>
    </location>
</feature>
<dbReference type="SUPFAM" id="SSF52540">
    <property type="entry name" value="P-loop containing nucleoside triphosphate hydrolases"/>
    <property type="match status" value="1"/>
</dbReference>
<feature type="transmembrane region" description="Helical" evidence="4">
    <location>
        <begin position="39"/>
        <end position="57"/>
    </location>
</feature>
<keyword evidence="4" id="KW-1133">Transmembrane helix</keyword>
<dbReference type="InterPro" id="IPR005702">
    <property type="entry name" value="Wzc-like_C"/>
</dbReference>
<gene>
    <name evidence="6" type="ORF">F5613_002961</name>
</gene>
<dbReference type="EMBL" id="JACCCY010000004">
    <property type="protein sequence ID" value="NYI50799.1"/>
    <property type="molecule type" value="Genomic_DNA"/>
</dbReference>
<keyword evidence="2" id="KW-0067">ATP-binding</keyword>
<keyword evidence="3" id="KW-0175">Coiled coil</keyword>
<evidence type="ECO:0000256" key="2">
    <source>
        <dbReference type="ARBA" id="ARBA00022840"/>
    </source>
</evidence>
<evidence type="ECO:0000256" key="4">
    <source>
        <dbReference type="SAM" id="Phobius"/>
    </source>
</evidence>
<sequence>MHPNSDLNFNSNSVPSNEPEENLVHLIVRYLQVLLIHKWVFLCGFVLVFMAVVVFAVKQPKLYKSDYEVFYNETVHEYMSEKNVPVVKSDFDKNFWLSNMQSTEIARLTLQRTGLPLTADQLKGAIKVDILDKKREDRVPIFKVGITSAHPAEIPLIMSAYMESLNELLLKHQQSNSQRLIDFLTKQIADNNEKLNVLDKQVLSMAATSSGGMLDVDRLQANLESFRMDLMKAQIALSTLKASRQRTESALKNLDGTIVNESAFTEPLKVQLMNLEVDLARALTKNREDHPSVKAIRSNIKQLNVMLRDSLENRMQIKSLMENPLKTQLMSKLMELQIAEVSEETHVASLERVIGDLEHRTLPDANDENQQQVLRNREMVFMTIKQLNLNLIEAQSASSGSLSRFVMVDEPDVPALPANKGIVFFIAVGLMAGLAVAAGLVFLYDMLDNRLMVTGDFECFYTWPVLGSFGHRKPDAFGDRGLKEPAAGGYAGWSDLSSVVVNLRQAIKYKDKRVLAVCSSVRQEGKSLISLELARALAYKKLRVLLVDMDFFAPKLSGMLQRTDSRGLSDLLAGGCNLEGVLQETRVPSLWFTAAGTVKERRDLLYDDPALTAFLQEVRQRFDVVIVDTPAALFVPEVVGVMEHMDGIILMVRLEVTSRVALDKLKGLLQSHNLPVLGAIINGVKGNVLNKYTGYHAERYRYYPDGEADGASGALVPEMQPVRVPLFRKFRLRKWMYFFLAFQALAIAGWLGYVTAGKRFTARQTEVVPEVRVPAPAAVPDTALVAGTLNADSVAPQWLDTVVVEAGTRLTLLSLSYYGDKVFWVYVYIANRDVIKDPNRVPAGASLRIPMPDRYRIDAADKESVARAAKLQREILAGNFEGVDALDKLAANG</sequence>
<reference evidence="6 7" key="1">
    <citation type="submission" date="2020-07" db="EMBL/GenBank/DDBJ databases">
        <title>Genomic Encyclopedia of Type Strains, Phase IV (KMG-IV): sequencing the most valuable type-strain genomes for metagenomic binning, comparative biology and taxonomic classification.</title>
        <authorList>
            <person name="Goeker M."/>
        </authorList>
    </citation>
    <scope>NUCLEOTIDE SEQUENCE [LARGE SCALE GENOMIC DNA]</scope>
    <source>
        <strain evidence="6 7">DSM 23697</strain>
    </source>
</reference>
<dbReference type="CDD" id="cd05387">
    <property type="entry name" value="BY-kinase"/>
    <property type="match status" value="1"/>
</dbReference>
<organism evidence="6 7">
    <name type="scientific">Macellibacteroides fermentans</name>
    <dbReference type="NCBI Taxonomy" id="879969"/>
    <lineage>
        <taxon>Bacteria</taxon>
        <taxon>Pseudomonadati</taxon>
        <taxon>Bacteroidota</taxon>
        <taxon>Bacteroidia</taxon>
        <taxon>Bacteroidales</taxon>
        <taxon>Porphyromonadaceae</taxon>
        <taxon>Macellibacteroides</taxon>
    </lineage>
</organism>
<evidence type="ECO:0000256" key="1">
    <source>
        <dbReference type="ARBA" id="ARBA00022741"/>
    </source>
</evidence>
<dbReference type="InterPro" id="IPR050445">
    <property type="entry name" value="Bact_polysacc_biosynth/exp"/>
</dbReference>
<dbReference type="Gene3D" id="3.40.50.300">
    <property type="entry name" value="P-loop containing nucleotide triphosphate hydrolases"/>
    <property type="match status" value="1"/>
</dbReference>
<evidence type="ECO:0000259" key="5">
    <source>
        <dbReference type="Pfam" id="PF01656"/>
    </source>
</evidence>
<dbReference type="PANTHER" id="PTHR32309:SF31">
    <property type="entry name" value="CAPSULAR EXOPOLYSACCHARIDE FAMILY"/>
    <property type="match status" value="1"/>
</dbReference>
<dbReference type="RefSeq" id="WP_179400225.1">
    <property type="nucleotide sequence ID" value="NZ_JACCCY010000004.1"/>
</dbReference>
<dbReference type="InterPro" id="IPR027417">
    <property type="entry name" value="P-loop_NTPase"/>
</dbReference>
<evidence type="ECO:0000256" key="3">
    <source>
        <dbReference type="SAM" id="Coils"/>
    </source>
</evidence>
<proteinExistence type="predicted"/>
<keyword evidence="4" id="KW-0472">Membrane</keyword>
<keyword evidence="4" id="KW-0812">Transmembrane</keyword>
<name>A0A8E2D8X9_9PORP</name>
<evidence type="ECO:0000313" key="6">
    <source>
        <dbReference type="EMBL" id="NYI50799.1"/>
    </source>
</evidence>
<feature type="transmembrane region" description="Helical" evidence="4">
    <location>
        <begin position="735"/>
        <end position="753"/>
    </location>
</feature>
<protein>
    <submittedName>
        <fullName evidence="6">Capsular exopolysaccharide synthesis family protein</fullName>
    </submittedName>
</protein>
<dbReference type="InterPro" id="IPR002586">
    <property type="entry name" value="CobQ/CobB/MinD/ParA_Nub-bd_dom"/>
</dbReference>
<comment type="caution">
    <text evidence="6">The sequence shown here is derived from an EMBL/GenBank/DDBJ whole genome shotgun (WGS) entry which is preliminary data.</text>
</comment>
<evidence type="ECO:0000313" key="7">
    <source>
        <dbReference type="Proteomes" id="UP000574332"/>
    </source>
</evidence>
<dbReference type="PANTHER" id="PTHR32309">
    <property type="entry name" value="TYROSINE-PROTEIN KINASE"/>
    <property type="match status" value="1"/>
</dbReference>
<accession>A0A8E2D8X9</accession>